<feature type="domain" description="Sulfatase N-terminal" evidence="2">
    <location>
        <begin position="4"/>
        <end position="334"/>
    </location>
</feature>
<sequence length="599" mass="67047">MKAIMVMFDTLNRQFLPPYGATGVHAPNFTRLAQRSVQFDNCYGGSMPCMPARRELHTGRYNFLHRGWGPLEPFDDSVPQLLGDAGIYTHLVTDHQHYWLDGGATYHPRFRTFELFRGQEGDEWKGRVADPDLTNVAPYASNRDLRRQDVINREHMATEAEHPQTRTFDAGLEFIETNLDSDDWFVQIETFDPHEPFFSYEQYHQLYPEAAETGGRDFDWPDYKEVTETPEELAHLRRRYSALLSMCDRSLGRVLDAMDTHDLWEDTMLIVCTDHGLLLGEHDWLGKNVPPFFDETIHLPLFVWDPRSRVADARRDHVVQTIDIGPTLLDLFDVPATPDMQGESLASVITDGPPMREAAMFGIHGGHANVTDGRYVYMRACVTPDNQPLNEYTLMPTSMRGRFPTDLLQQAELVPPLSFTKGVPVLKVPVLAPTNPAAFGSLLFDLETDPRQEIPLVDQALELRMARLLVDAMRANDAPSEQYERLGLPLTGEVTAEHLVLEAQDLPAGADAPVLDRDALRHSVVATRTVRELLADPDSRAVLRAVLGEIVDGPLPPEALEMTLLDIATVTVGMIPPEAVLAIAEQLDQPASAADADGS</sequence>
<dbReference type="InterPro" id="IPR050738">
    <property type="entry name" value="Sulfatase"/>
</dbReference>
<keyword evidence="4" id="KW-1185">Reference proteome</keyword>
<organism evidence="3 4">
    <name type="scientific">Brachybacterium vulturis</name>
    <dbReference type="NCBI Taxonomy" id="2017484"/>
    <lineage>
        <taxon>Bacteria</taxon>
        <taxon>Bacillati</taxon>
        <taxon>Actinomycetota</taxon>
        <taxon>Actinomycetes</taxon>
        <taxon>Micrococcales</taxon>
        <taxon>Dermabacteraceae</taxon>
        <taxon>Brachybacterium</taxon>
    </lineage>
</organism>
<dbReference type="GO" id="GO:0004065">
    <property type="term" value="F:arylsulfatase activity"/>
    <property type="evidence" value="ECO:0007669"/>
    <property type="project" value="TreeGrafter"/>
</dbReference>
<dbReference type="PANTHER" id="PTHR42693:SF33">
    <property type="entry name" value="ARYLSULFATASE"/>
    <property type="match status" value="1"/>
</dbReference>
<dbReference type="CDD" id="cd16148">
    <property type="entry name" value="sulfatase_like"/>
    <property type="match status" value="1"/>
</dbReference>
<name>A0A291GJE9_9MICO</name>
<dbReference type="InterPro" id="IPR000917">
    <property type="entry name" value="Sulfatase_N"/>
</dbReference>
<dbReference type="AlphaFoldDB" id="A0A291GJE9"/>
<evidence type="ECO:0000256" key="1">
    <source>
        <dbReference type="ARBA" id="ARBA00008779"/>
    </source>
</evidence>
<evidence type="ECO:0000313" key="4">
    <source>
        <dbReference type="Proteomes" id="UP000218165"/>
    </source>
</evidence>
<dbReference type="OrthoDB" id="9777306at2"/>
<dbReference type="RefSeq" id="WP_096801244.1">
    <property type="nucleotide sequence ID" value="NZ_CP023563.1"/>
</dbReference>
<evidence type="ECO:0000259" key="2">
    <source>
        <dbReference type="Pfam" id="PF00884"/>
    </source>
</evidence>
<dbReference type="PANTHER" id="PTHR42693">
    <property type="entry name" value="ARYLSULFATASE FAMILY MEMBER"/>
    <property type="match status" value="1"/>
</dbReference>
<dbReference type="SUPFAM" id="SSF53649">
    <property type="entry name" value="Alkaline phosphatase-like"/>
    <property type="match status" value="1"/>
</dbReference>
<evidence type="ECO:0000313" key="3">
    <source>
        <dbReference type="EMBL" id="ATG50104.1"/>
    </source>
</evidence>
<accession>A0A291GJE9</accession>
<reference evidence="4" key="1">
    <citation type="submission" date="2017-09" db="EMBL/GenBank/DDBJ databases">
        <title>Brachybacterium sp. VM2412.</title>
        <authorList>
            <person name="Tak E.J."/>
            <person name="Bae J.-W."/>
        </authorList>
    </citation>
    <scope>NUCLEOTIDE SEQUENCE [LARGE SCALE GENOMIC DNA]</scope>
    <source>
        <strain evidence="4">VM2412</strain>
    </source>
</reference>
<dbReference type="KEGG" id="brz:CFK38_00135"/>
<dbReference type="EMBL" id="CP023563">
    <property type="protein sequence ID" value="ATG50104.1"/>
    <property type="molecule type" value="Genomic_DNA"/>
</dbReference>
<gene>
    <name evidence="3" type="ORF">CFK38_00135</name>
</gene>
<proteinExistence type="inferred from homology"/>
<protein>
    <submittedName>
        <fullName evidence="3">Sulfatase</fullName>
    </submittedName>
</protein>
<dbReference type="InterPro" id="IPR017850">
    <property type="entry name" value="Alkaline_phosphatase_core_sf"/>
</dbReference>
<dbReference type="Pfam" id="PF00884">
    <property type="entry name" value="Sulfatase"/>
    <property type="match status" value="1"/>
</dbReference>
<comment type="similarity">
    <text evidence="1">Belongs to the sulfatase family.</text>
</comment>
<dbReference type="Proteomes" id="UP000218165">
    <property type="component" value="Chromosome"/>
</dbReference>
<dbReference type="Gene3D" id="3.40.720.10">
    <property type="entry name" value="Alkaline Phosphatase, subunit A"/>
    <property type="match status" value="1"/>
</dbReference>